<evidence type="ECO:0000256" key="1">
    <source>
        <dbReference type="ARBA" id="ARBA00004141"/>
    </source>
</evidence>
<feature type="transmembrane region" description="Helical" evidence="6">
    <location>
        <begin position="87"/>
        <end position="107"/>
    </location>
</feature>
<evidence type="ECO:0000256" key="2">
    <source>
        <dbReference type="ARBA" id="ARBA00006143"/>
    </source>
</evidence>
<keyword evidence="5 6" id="KW-0472">Membrane</keyword>
<name>A0ABS2PZF1_9BACL</name>
<accession>A0ABS2PZF1</accession>
<feature type="transmembrane region" description="Helical" evidence="6">
    <location>
        <begin position="6"/>
        <end position="32"/>
    </location>
</feature>
<dbReference type="Pfam" id="PF02683">
    <property type="entry name" value="DsbD_TM"/>
    <property type="match status" value="1"/>
</dbReference>
<evidence type="ECO:0000313" key="9">
    <source>
        <dbReference type="Proteomes" id="UP000808914"/>
    </source>
</evidence>
<evidence type="ECO:0000256" key="4">
    <source>
        <dbReference type="ARBA" id="ARBA00022989"/>
    </source>
</evidence>
<comment type="subcellular location">
    <subcellularLocation>
        <location evidence="1">Membrane</location>
        <topology evidence="1">Multi-pass membrane protein</topology>
    </subcellularLocation>
</comment>
<proteinExistence type="inferred from homology"/>
<feature type="transmembrane region" description="Helical" evidence="6">
    <location>
        <begin position="163"/>
        <end position="186"/>
    </location>
</feature>
<dbReference type="Proteomes" id="UP000808914">
    <property type="component" value="Unassembled WGS sequence"/>
</dbReference>
<evidence type="ECO:0000313" key="8">
    <source>
        <dbReference type="EMBL" id="MBM7644940.1"/>
    </source>
</evidence>
<gene>
    <name evidence="8" type="ORF">JOD45_001149</name>
</gene>
<sequence length="236" mass="25958">MANVNIFIAFGAGLLSFVSPCSLPLYPAYLSYITGISVDELKENNGLLQRRAWLHTLFFLAGFSLIFIALGLSSSFIGGLFHQFGDVIRQAGAILIIFFGVVVVGWLKPSFLMKDRKISFRERPSGFLGSMIIGMGFAAGWTPCTGPILAAVIALGVTHPSEGLFYMMAYVLGFAVPFIIFSFFIGRMHWIKTYSGKVTKIGGYIMIVMGIFLYFNWMTKITSFLVGRVFGGFTGL</sequence>
<protein>
    <submittedName>
        <fullName evidence="8">Cytochrome c-type biogenesis protein</fullName>
    </submittedName>
</protein>
<evidence type="ECO:0000259" key="7">
    <source>
        <dbReference type="Pfam" id="PF02683"/>
    </source>
</evidence>
<dbReference type="RefSeq" id="WP_205002889.1">
    <property type="nucleotide sequence ID" value="NZ_JAFBER010000005.1"/>
</dbReference>
<dbReference type="EMBL" id="JAFBER010000005">
    <property type="protein sequence ID" value="MBM7644940.1"/>
    <property type="molecule type" value="Genomic_DNA"/>
</dbReference>
<feature type="transmembrane region" description="Helical" evidence="6">
    <location>
        <begin position="198"/>
        <end position="217"/>
    </location>
</feature>
<evidence type="ECO:0000256" key="5">
    <source>
        <dbReference type="ARBA" id="ARBA00023136"/>
    </source>
</evidence>
<dbReference type="PANTHER" id="PTHR31272:SF4">
    <property type="entry name" value="CYTOCHROME C-TYPE BIOGENESIS PROTEIN HI_1454-RELATED"/>
    <property type="match status" value="1"/>
</dbReference>
<keyword evidence="4 6" id="KW-1133">Transmembrane helix</keyword>
<comment type="caution">
    <text evidence="8">The sequence shown here is derived from an EMBL/GenBank/DDBJ whole genome shotgun (WGS) entry which is preliminary data.</text>
</comment>
<keyword evidence="9" id="KW-1185">Reference proteome</keyword>
<dbReference type="InterPro" id="IPR003834">
    <property type="entry name" value="Cyt_c_assmbl_TM_dom"/>
</dbReference>
<dbReference type="PANTHER" id="PTHR31272">
    <property type="entry name" value="CYTOCHROME C-TYPE BIOGENESIS PROTEIN HI_1454-RELATED"/>
    <property type="match status" value="1"/>
</dbReference>
<reference evidence="8 9" key="1">
    <citation type="submission" date="2021-01" db="EMBL/GenBank/DDBJ databases">
        <title>Genomic Encyclopedia of Type Strains, Phase IV (KMG-IV): sequencing the most valuable type-strain genomes for metagenomic binning, comparative biology and taxonomic classification.</title>
        <authorList>
            <person name="Goeker M."/>
        </authorList>
    </citation>
    <scope>NUCLEOTIDE SEQUENCE [LARGE SCALE GENOMIC DNA]</scope>
    <source>
        <strain evidence="8 9">DSM 28236</strain>
    </source>
</reference>
<evidence type="ECO:0000256" key="6">
    <source>
        <dbReference type="SAM" id="Phobius"/>
    </source>
</evidence>
<dbReference type="InterPro" id="IPR051790">
    <property type="entry name" value="Cytochrome_c-biogenesis_DsbD"/>
</dbReference>
<keyword evidence="3 6" id="KW-0812">Transmembrane</keyword>
<organism evidence="8 9">
    <name type="scientific">Scopulibacillus daqui</name>
    <dbReference type="NCBI Taxonomy" id="1469162"/>
    <lineage>
        <taxon>Bacteria</taxon>
        <taxon>Bacillati</taxon>
        <taxon>Bacillota</taxon>
        <taxon>Bacilli</taxon>
        <taxon>Bacillales</taxon>
        <taxon>Sporolactobacillaceae</taxon>
        <taxon>Scopulibacillus</taxon>
    </lineage>
</organism>
<comment type="similarity">
    <text evidence="2">Belongs to the DsbD family.</text>
</comment>
<feature type="transmembrane region" description="Helical" evidence="6">
    <location>
        <begin position="53"/>
        <end position="81"/>
    </location>
</feature>
<evidence type="ECO:0000256" key="3">
    <source>
        <dbReference type="ARBA" id="ARBA00022692"/>
    </source>
</evidence>
<feature type="domain" description="Cytochrome C biogenesis protein transmembrane" evidence="7">
    <location>
        <begin position="5"/>
        <end position="213"/>
    </location>
</feature>
<feature type="transmembrane region" description="Helical" evidence="6">
    <location>
        <begin position="127"/>
        <end position="157"/>
    </location>
</feature>